<dbReference type="EC" id="2.7.7.49" evidence="1"/>
<comment type="similarity">
    <text evidence="8">Belongs to the bacterial reverse transcriptase family.</text>
</comment>
<keyword evidence="12" id="KW-1185">Reference proteome</keyword>
<dbReference type="InterPro" id="IPR051083">
    <property type="entry name" value="GrpII_Intron_Splice-Mob/Def"/>
</dbReference>
<keyword evidence="2" id="KW-0808">Transferase</keyword>
<dbReference type="InterPro" id="IPR000123">
    <property type="entry name" value="Reverse_transcriptase_msDNA"/>
</dbReference>
<evidence type="ECO:0000256" key="3">
    <source>
        <dbReference type="ARBA" id="ARBA00022695"/>
    </source>
</evidence>
<dbReference type="PRINTS" id="PR00866">
    <property type="entry name" value="RNADNAPOLMS"/>
</dbReference>
<dbReference type="Pfam" id="PF00078">
    <property type="entry name" value="RVT_1"/>
    <property type="match status" value="1"/>
</dbReference>
<feature type="domain" description="Reverse transcriptase" evidence="10">
    <location>
        <begin position="29"/>
        <end position="264"/>
    </location>
</feature>
<keyword evidence="4" id="KW-0479">Metal-binding</keyword>
<dbReference type="CDD" id="cd03487">
    <property type="entry name" value="RT_Bac_retron_II"/>
    <property type="match status" value="1"/>
</dbReference>
<keyword evidence="7" id="KW-0051">Antiviral defense</keyword>
<evidence type="ECO:0000313" key="12">
    <source>
        <dbReference type="Proteomes" id="UP001139559"/>
    </source>
</evidence>
<evidence type="ECO:0000256" key="7">
    <source>
        <dbReference type="ARBA" id="ARBA00023118"/>
    </source>
</evidence>
<reference evidence="11" key="1">
    <citation type="submission" date="2021-11" db="EMBL/GenBank/DDBJ databases">
        <title>Vibrio ZSDE26 sp. nov. and Vibrio ZSDZ34 sp. nov., isolated from coastal seawater in Qingdao.</title>
        <authorList>
            <person name="Zhang P."/>
        </authorList>
    </citation>
    <scope>NUCLEOTIDE SEQUENCE</scope>
    <source>
        <strain evidence="11">ZSDE26</strain>
    </source>
</reference>
<protein>
    <recommendedName>
        <fullName evidence="1">RNA-directed DNA polymerase</fullName>
        <ecNumber evidence="1">2.7.7.49</ecNumber>
    </recommendedName>
</protein>
<dbReference type="GO" id="GO:0051607">
    <property type="term" value="P:defense response to virus"/>
    <property type="evidence" value="ECO:0007669"/>
    <property type="project" value="UniProtKB-KW"/>
</dbReference>
<evidence type="ECO:0000256" key="1">
    <source>
        <dbReference type="ARBA" id="ARBA00012493"/>
    </source>
</evidence>
<dbReference type="GO" id="GO:0003964">
    <property type="term" value="F:RNA-directed DNA polymerase activity"/>
    <property type="evidence" value="ECO:0007669"/>
    <property type="project" value="UniProtKB-KW"/>
</dbReference>
<name>A0A9X1XQ86_9VIBR</name>
<evidence type="ECO:0000313" key="11">
    <source>
        <dbReference type="EMBL" id="MCK6265198.1"/>
    </source>
</evidence>
<dbReference type="InterPro" id="IPR000477">
    <property type="entry name" value="RT_dom"/>
</dbReference>
<evidence type="ECO:0000256" key="5">
    <source>
        <dbReference type="ARBA" id="ARBA00022842"/>
    </source>
</evidence>
<evidence type="ECO:0000256" key="4">
    <source>
        <dbReference type="ARBA" id="ARBA00022723"/>
    </source>
</evidence>
<dbReference type="EMBL" id="JAJHVV010000013">
    <property type="protein sequence ID" value="MCK6265198.1"/>
    <property type="molecule type" value="Genomic_DNA"/>
</dbReference>
<evidence type="ECO:0000256" key="8">
    <source>
        <dbReference type="ARBA" id="ARBA00034120"/>
    </source>
</evidence>
<gene>
    <name evidence="11" type="ORF">KP803_18125</name>
</gene>
<evidence type="ECO:0000259" key="10">
    <source>
        <dbReference type="PROSITE" id="PS50878"/>
    </source>
</evidence>
<accession>A0A9X1XQ86</accession>
<dbReference type="InterPro" id="IPR043502">
    <property type="entry name" value="DNA/RNA_pol_sf"/>
</dbReference>
<organism evidence="11 12">
    <name type="scientific">Vibrio amylolyticus</name>
    <dbReference type="NCBI Taxonomy" id="2847292"/>
    <lineage>
        <taxon>Bacteria</taxon>
        <taxon>Pseudomonadati</taxon>
        <taxon>Pseudomonadota</taxon>
        <taxon>Gammaproteobacteria</taxon>
        <taxon>Vibrionales</taxon>
        <taxon>Vibrionaceae</taxon>
        <taxon>Vibrio</taxon>
    </lineage>
</organism>
<dbReference type="AlphaFoldDB" id="A0A9X1XQ86"/>
<sequence>MSKNKSLLQLQAAQTKPDLAKLLGLKSHFLTYTLYQRGMDSHYKEFEVKKKTGGVRVISAPNPELKDIQRRLSKLLLDCKDAIMVKNDVKKECMLSHGFERHKSIASNAYVHVGKKNVLNLDLEDFFGTINFGRVRGFFIKNRDFQLEPDVATVLAQIACHDNKLPQGSPCSPVIANLITNSLDIKLSKLSKSKGCSYSRYADDITISTRKAEFDKNIVKIVNGEVKLGKKLVHEISRSGFSINSKKTRVQFKDSRQDATGLVVNKKVNVKSEYWRNVRAMAHSQFKKGSYETVNKATGLTMKGSLAELGGKLAFIDSIDRFNNYLKKSHPKPIYELVQHKKSANYRNRLNSREAVYSRFTYYRSFYANEYPTVLTEGVTDPIYLKSALYGLRQTYPNLVRQKSLTKSYKPRLLFPEFDDRTKYFWDLDDGAGTFSKFLERFESEFHYFKNQKPKNPVILVLDNDEGVETLLGKLTNKKYPNCPTKAEDMRKAEFTHIFHNLYMILTPRKKGQDESDIEELFDEKTKAIKLDGKSFSKAPNPEKEYGKRPFALKVIRANRETIDFTNFKPIFDIIEKVKLDFEKRYS</sequence>
<proteinExistence type="inferred from homology"/>
<evidence type="ECO:0000256" key="9">
    <source>
        <dbReference type="ARBA" id="ARBA00048173"/>
    </source>
</evidence>
<comment type="caution">
    <text evidence="11">The sequence shown here is derived from an EMBL/GenBank/DDBJ whole genome shotgun (WGS) entry which is preliminary data.</text>
</comment>
<dbReference type="PANTHER" id="PTHR34047">
    <property type="entry name" value="NUCLEAR INTRON MATURASE 1, MITOCHONDRIAL-RELATED"/>
    <property type="match status" value="1"/>
</dbReference>
<dbReference type="RefSeq" id="WP_248010279.1">
    <property type="nucleotide sequence ID" value="NZ_JAJHVV010000013.1"/>
</dbReference>
<dbReference type="NCBIfam" id="NF038237">
    <property type="entry name" value="retron_Ec67_fus"/>
    <property type="match status" value="1"/>
</dbReference>
<keyword evidence="3" id="KW-0548">Nucleotidyltransferase</keyword>
<dbReference type="Proteomes" id="UP001139559">
    <property type="component" value="Unassembled WGS sequence"/>
</dbReference>
<evidence type="ECO:0000256" key="2">
    <source>
        <dbReference type="ARBA" id="ARBA00022679"/>
    </source>
</evidence>
<dbReference type="InterPro" id="IPR053543">
    <property type="entry name" value="Bacterial_RT"/>
</dbReference>
<dbReference type="GO" id="GO:0003723">
    <property type="term" value="F:RNA binding"/>
    <property type="evidence" value="ECO:0007669"/>
    <property type="project" value="InterPro"/>
</dbReference>
<dbReference type="GO" id="GO:0046872">
    <property type="term" value="F:metal ion binding"/>
    <property type="evidence" value="ECO:0007669"/>
    <property type="project" value="UniProtKB-KW"/>
</dbReference>
<dbReference type="PANTHER" id="PTHR34047:SF7">
    <property type="entry name" value="RNA-DIRECTED DNA POLYMERASE"/>
    <property type="match status" value="1"/>
</dbReference>
<comment type="catalytic activity">
    <reaction evidence="9">
        <text>DNA(n) + a 2'-deoxyribonucleoside 5'-triphosphate = DNA(n+1) + diphosphate</text>
        <dbReference type="Rhea" id="RHEA:22508"/>
        <dbReference type="Rhea" id="RHEA-COMP:17339"/>
        <dbReference type="Rhea" id="RHEA-COMP:17340"/>
        <dbReference type="ChEBI" id="CHEBI:33019"/>
        <dbReference type="ChEBI" id="CHEBI:61560"/>
        <dbReference type="ChEBI" id="CHEBI:173112"/>
        <dbReference type="EC" id="2.7.7.49"/>
    </reaction>
</comment>
<keyword evidence="6 11" id="KW-0695">RNA-directed DNA polymerase</keyword>
<dbReference type="SUPFAM" id="SSF56672">
    <property type="entry name" value="DNA/RNA polymerases"/>
    <property type="match status" value="1"/>
</dbReference>
<evidence type="ECO:0000256" key="6">
    <source>
        <dbReference type="ARBA" id="ARBA00022918"/>
    </source>
</evidence>
<dbReference type="PROSITE" id="PS50878">
    <property type="entry name" value="RT_POL"/>
    <property type="match status" value="1"/>
</dbReference>
<keyword evidence="5" id="KW-0460">Magnesium</keyword>